<evidence type="ECO:0000256" key="1">
    <source>
        <dbReference type="SAM" id="Coils"/>
    </source>
</evidence>
<evidence type="ECO:0008006" key="4">
    <source>
        <dbReference type="Google" id="ProtNLM"/>
    </source>
</evidence>
<accession>A0A7C4NUM9</accession>
<organism evidence="3">
    <name type="scientific">Thermodesulfobacterium geofontis</name>
    <dbReference type="NCBI Taxonomy" id="1295609"/>
    <lineage>
        <taxon>Bacteria</taxon>
        <taxon>Pseudomonadati</taxon>
        <taxon>Thermodesulfobacteriota</taxon>
        <taxon>Thermodesulfobacteria</taxon>
        <taxon>Thermodesulfobacteriales</taxon>
        <taxon>Thermodesulfobacteriaceae</taxon>
        <taxon>Thermodesulfobacterium</taxon>
    </lineage>
</organism>
<keyword evidence="2" id="KW-0472">Membrane</keyword>
<protein>
    <recommendedName>
        <fullName evidence="4">Fimbrial assembly family protein</fullName>
    </recommendedName>
</protein>
<proteinExistence type="predicted"/>
<feature type="coiled-coil region" evidence="1">
    <location>
        <begin position="51"/>
        <end position="98"/>
    </location>
</feature>
<gene>
    <name evidence="3" type="ORF">ENT66_06335</name>
</gene>
<reference evidence="3" key="1">
    <citation type="journal article" date="2020" name="mSystems">
        <title>Genome- and Community-Level Interaction Insights into Carbon Utilization and Element Cycling Functions of Hydrothermarchaeota in Hydrothermal Sediment.</title>
        <authorList>
            <person name="Zhou Z."/>
            <person name="Liu Y."/>
            <person name="Xu W."/>
            <person name="Pan J."/>
            <person name="Luo Z.H."/>
            <person name="Li M."/>
        </authorList>
    </citation>
    <scope>NUCLEOTIDE SEQUENCE [LARGE SCALE GENOMIC DNA]</scope>
    <source>
        <strain evidence="3">SpSt-6</strain>
    </source>
</reference>
<dbReference type="EMBL" id="DSZN01000103">
    <property type="protein sequence ID" value="HGQ85922.1"/>
    <property type="molecule type" value="Genomic_DNA"/>
</dbReference>
<feature type="transmembrane region" description="Helical" evidence="2">
    <location>
        <begin position="23"/>
        <end position="42"/>
    </location>
</feature>
<dbReference type="AlphaFoldDB" id="A0A7C4NUM9"/>
<name>A0A7C4NUM9_9BACT</name>
<evidence type="ECO:0000313" key="3">
    <source>
        <dbReference type="EMBL" id="HGQ85922.1"/>
    </source>
</evidence>
<sequence>MIIKFNLLPKRELIKVEEEKERFVFLKTFLIIFIAVILTIFVEGFRLQHTLKTLKNEKVEKEKRLVEYKKVAEKLEELEKENEELKKRISTIVSLKENQGKGLQRIETLIGNLGKNRIVFAELSVGISNANMNGISSDLKDIAEYLKNLENVKELVKEVSLNKTEKKEGYIEFRAEVLF</sequence>
<comment type="caution">
    <text evidence="3">The sequence shown here is derived from an EMBL/GenBank/DDBJ whole genome shotgun (WGS) entry which is preliminary data.</text>
</comment>
<evidence type="ECO:0000256" key="2">
    <source>
        <dbReference type="SAM" id="Phobius"/>
    </source>
</evidence>
<keyword evidence="2" id="KW-0812">Transmembrane</keyword>
<keyword evidence="2" id="KW-1133">Transmembrane helix</keyword>
<keyword evidence="1" id="KW-0175">Coiled coil</keyword>